<dbReference type="SUPFAM" id="SSF53955">
    <property type="entry name" value="Lysozyme-like"/>
    <property type="match status" value="1"/>
</dbReference>
<gene>
    <name evidence="2" type="ORF">GRF29_1g3142909</name>
</gene>
<dbReference type="Proteomes" id="UP001280581">
    <property type="component" value="Unassembled WGS sequence"/>
</dbReference>
<dbReference type="Gene3D" id="1.10.530.10">
    <property type="match status" value="1"/>
</dbReference>
<dbReference type="SUPFAM" id="SSF69322">
    <property type="entry name" value="Tricorn protease domain 2"/>
    <property type="match status" value="1"/>
</dbReference>
<reference evidence="2 3" key="1">
    <citation type="submission" date="2021-02" db="EMBL/GenBank/DDBJ databases">
        <title>Genome assembly of Pseudopithomyces chartarum.</title>
        <authorList>
            <person name="Jauregui R."/>
            <person name="Singh J."/>
            <person name="Voisey C."/>
        </authorList>
    </citation>
    <scope>NUCLEOTIDE SEQUENCE [LARGE SCALE GENOMIC DNA]</scope>
    <source>
        <strain evidence="2 3">AGR01</strain>
    </source>
</reference>
<keyword evidence="1" id="KW-0732">Signal</keyword>
<dbReference type="AlphaFoldDB" id="A0AAN6RM70"/>
<evidence type="ECO:0000313" key="2">
    <source>
        <dbReference type="EMBL" id="KAK3217463.1"/>
    </source>
</evidence>
<proteinExistence type="predicted"/>
<feature type="chain" id="PRO_5043005836" evidence="1">
    <location>
        <begin position="17"/>
        <end position="525"/>
    </location>
</feature>
<protein>
    <submittedName>
        <fullName evidence="2">Uncharacterized protein</fullName>
    </submittedName>
</protein>
<sequence length="525" mass="57721">MRSSQYIVFLLPFSWAMPLTTHRGYSVSSTQLREDLQEKWYSNLTEIENENEEFTVLSVKQASTDALEAPSDPTAVYSCVGSKAEDFPGMDEWLNFTQLWDINEPVITAANEGDEYNDDLKNAILEVASESKVDARLVLSIIMQESSGNVSIHCTESTACGVMQHRGSARFDSSHPKDSIKSMIEDGVYGTSEVPGYLAYFNSDPAELGWVNTPLINGSPYAAAHVYNTGHIDSEELSNDRVHMMTVAQLPANLSLFIATPNAIQVHNRLTGQRLLFECTSHGIVNARPAKDNSSLLAIADSQLVILHNPVRRGDRKYALKSYEGEPRLLLFSPDSRILYFTTTLSTSIQAYCVSTGELLPPPQIHPSPPSIIAVSSDGNILLSASSAPPKIYLQDLRFGGSASVSFQPADASAPAAFATFQKDEIANATYTSFLLGFQDGNLSLYKLVLPTRRPLYRDVYLNQAQAFLLQPTRIGCIRRLHKPAMGGIIAAEFIPGYRARAVSLGYDGRCRLVDFEGSGRVLRT</sequence>
<organism evidence="2 3">
    <name type="scientific">Pseudopithomyces chartarum</name>
    <dbReference type="NCBI Taxonomy" id="1892770"/>
    <lineage>
        <taxon>Eukaryota</taxon>
        <taxon>Fungi</taxon>
        <taxon>Dikarya</taxon>
        <taxon>Ascomycota</taxon>
        <taxon>Pezizomycotina</taxon>
        <taxon>Dothideomycetes</taxon>
        <taxon>Pleosporomycetidae</taxon>
        <taxon>Pleosporales</taxon>
        <taxon>Massarineae</taxon>
        <taxon>Didymosphaeriaceae</taxon>
        <taxon>Pseudopithomyces</taxon>
    </lineage>
</organism>
<dbReference type="InterPro" id="IPR015943">
    <property type="entry name" value="WD40/YVTN_repeat-like_dom_sf"/>
</dbReference>
<feature type="signal peptide" evidence="1">
    <location>
        <begin position="1"/>
        <end position="16"/>
    </location>
</feature>
<dbReference type="EMBL" id="WVTA01000001">
    <property type="protein sequence ID" value="KAK3217463.1"/>
    <property type="molecule type" value="Genomic_DNA"/>
</dbReference>
<comment type="caution">
    <text evidence="2">The sequence shown here is derived from an EMBL/GenBank/DDBJ whole genome shotgun (WGS) entry which is preliminary data.</text>
</comment>
<evidence type="ECO:0000313" key="3">
    <source>
        <dbReference type="Proteomes" id="UP001280581"/>
    </source>
</evidence>
<keyword evidence="3" id="KW-1185">Reference proteome</keyword>
<dbReference type="Gene3D" id="2.130.10.10">
    <property type="entry name" value="YVTN repeat-like/Quinoprotein amine dehydrogenase"/>
    <property type="match status" value="1"/>
</dbReference>
<name>A0AAN6RM70_9PLEO</name>
<evidence type="ECO:0000256" key="1">
    <source>
        <dbReference type="SAM" id="SignalP"/>
    </source>
</evidence>
<dbReference type="InterPro" id="IPR023346">
    <property type="entry name" value="Lysozyme-like_dom_sf"/>
</dbReference>
<accession>A0AAN6RM70</accession>